<dbReference type="Proteomes" id="UP000093343">
    <property type="component" value="Unassembled WGS sequence"/>
</dbReference>
<evidence type="ECO:0000313" key="5">
    <source>
        <dbReference type="EMBL" id="OCB78296.1"/>
    </source>
</evidence>
<organism evidence="5 6">
    <name type="scientific">Flavobacterium piscis</name>
    <dbReference type="NCBI Taxonomy" id="1114874"/>
    <lineage>
        <taxon>Bacteria</taxon>
        <taxon>Pseudomonadati</taxon>
        <taxon>Bacteroidota</taxon>
        <taxon>Flavobacteriia</taxon>
        <taxon>Flavobacteriales</taxon>
        <taxon>Flavobacteriaceae</taxon>
        <taxon>Flavobacterium</taxon>
    </lineage>
</organism>
<evidence type="ECO:0000259" key="4">
    <source>
        <dbReference type="Pfam" id="PF05726"/>
    </source>
</evidence>
<dbReference type="PANTHER" id="PTHR13903:SF8">
    <property type="entry name" value="PIRIN"/>
    <property type="match status" value="1"/>
</dbReference>
<evidence type="ECO:0000256" key="1">
    <source>
        <dbReference type="ARBA" id="ARBA00008416"/>
    </source>
</evidence>
<dbReference type="CDD" id="cd02247">
    <property type="entry name" value="cupin_pirin_C"/>
    <property type="match status" value="1"/>
</dbReference>
<proteinExistence type="inferred from homology"/>
<feature type="domain" description="Pirin C-terminal" evidence="4">
    <location>
        <begin position="171"/>
        <end position="277"/>
    </location>
</feature>
<evidence type="ECO:0000256" key="2">
    <source>
        <dbReference type="RuleBase" id="RU003457"/>
    </source>
</evidence>
<sequence>MNKLVLSTVITLEVQGDEQFFARKARSKDFDGLMDPIIGFDHFELKHDIFGPHPHAGMSAISYVFENSAPYHSIDSLGNNVVITPGSLLWTYAGKGVVHSEFPVPDGATVEGLQLFVNIPAAKKQQAPKSVFIDQSQIPEIIEEGVRVRVVCGKSGDVINKIETPEELTMLHVFLEAGKEFSHVLPAQWSGTIIVIEGYFDFITNQATTELEEGMVISAAHSDYDESLKFIAITNCQFILISAKPLNETLFSKGAMVMDSQEALSNALENYKNGKMGFIEGESRKVIQPIA</sequence>
<gene>
    <name evidence="5" type="ORF">FLP_00925</name>
</gene>
<dbReference type="InterPro" id="IPR008778">
    <property type="entry name" value="Pirin_C_dom"/>
</dbReference>
<reference evidence="6" key="1">
    <citation type="submission" date="2016-03" db="EMBL/GenBank/DDBJ databases">
        <title>Draft genome sequence of Paenibacillus glacialis DSM 22343.</title>
        <authorList>
            <person name="Shin S.-K."/>
            <person name="Yi H."/>
        </authorList>
    </citation>
    <scope>NUCLEOTIDE SEQUENCE [LARGE SCALE GENOMIC DNA]</scope>
    <source>
        <strain evidence="6">CCUG 60099</strain>
    </source>
</reference>
<dbReference type="SUPFAM" id="SSF51182">
    <property type="entry name" value="RmlC-like cupins"/>
    <property type="match status" value="1"/>
</dbReference>
<dbReference type="RefSeq" id="WP_083195765.1">
    <property type="nucleotide sequence ID" value="NZ_LVEN01000001.1"/>
</dbReference>
<evidence type="ECO:0000313" key="6">
    <source>
        <dbReference type="Proteomes" id="UP000093343"/>
    </source>
</evidence>
<name>A0ABX2XQ47_9FLAO</name>
<dbReference type="Gene3D" id="2.60.120.10">
    <property type="entry name" value="Jelly Rolls"/>
    <property type="match status" value="2"/>
</dbReference>
<evidence type="ECO:0008006" key="7">
    <source>
        <dbReference type="Google" id="ProtNLM"/>
    </source>
</evidence>
<comment type="caution">
    <text evidence="5">The sequence shown here is derived from an EMBL/GenBank/DDBJ whole genome shotgun (WGS) entry which is preliminary data.</text>
</comment>
<dbReference type="InterPro" id="IPR003829">
    <property type="entry name" value="Pirin_N_dom"/>
</dbReference>
<comment type="similarity">
    <text evidence="1 2">Belongs to the pirin family.</text>
</comment>
<accession>A0ABX2XQ47</accession>
<keyword evidence="6" id="KW-1185">Reference proteome</keyword>
<dbReference type="PIRSF" id="PIRSF006232">
    <property type="entry name" value="Pirin"/>
    <property type="match status" value="1"/>
</dbReference>
<dbReference type="InterPro" id="IPR012093">
    <property type="entry name" value="Pirin"/>
</dbReference>
<dbReference type="PANTHER" id="PTHR13903">
    <property type="entry name" value="PIRIN-RELATED"/>
    <property type="match status" value="1"/>
</dbReference>
<protein>
    <recommendedName>
        <fullName evidence="7">Pirin family protein</fullName>
    </recommendedName>
</protein>
<dbReference type="Pfam" id="PF02678">
    <property type="entry name" value="Pirin"/>
    <property type="match status" value="1"/>
</dbReference>
<dbReference type="InterPro" id="IPR011051">
    <property type="entry name" value="RmlC_Cupin_sf"/>
</dbReference>
<dbReference type="InterPro" id="IPR014710">
    <property type="entry name" value="RmlC-like_jellyroll"/>
</dbReference>
<feature type="domain" description="Pirin N-terminal" evidence="3">
    <location>
        <begin position="49"/>
        <end position="117"/>
    </location>
</feature>
<evidence type="ECO:0000259" key="3">
    <source>
        <dbReference type="Pfam" id="PF02678"/>
    </source>
</evidence>
<dbReference type="Pfam" id="PF05726">
    <property type="entry name" value="Pirin_C"/>
    <property type="match status" value="1"/>
</dbReference>
<dbReference type="EMBL" id="LVEN01000001">
    <property type="protein sequence ID" value="OCB78296.1"/>
    <property type="molecule type" value="Genomic_DNA"/>
</dbReference>